<dbReference type="Gene3D" id="3.40.50.2300">
    <property type="match status" value="1"/>
</dbReference>
<dbReference type="InterPro" id="IPR036095">
    <property type="entry name" value="PTS_EIIB-like_sf"/>
</dbReference>
<dbReference type="SUPFAM" id="SSF55804">
    <property type="entry name" value="Phoshotransferase/anion transport protein"/>
    <property type="match status" value="1"/>
</dbReference>
<dbReference type="InterPro" id="IPR036390">
    <property type="entry name" value="WH_DNA-bd_sf"/>
</dbReference>
<feature type="domain" description="PRD" evidence="6">
    <location>
        <begin position="240"/>
        <end position="347"/>
    </location>
</feature>
<evidence type="ECO:0000256" key="2">
    <source>
        <dbReference type="ARBA" id="ARBA00022737"/>
    </source>
</evidence>
<dbReference type="PANTHER" id="PTHR30185">
    <property type="entry name" value="CRYPTIC BETA-GLUCOSIDE BGL OPERON ANTITERMINATOR"/>
    <property type="match status" value="1"/>
</dbReference>
<evidence type="ECO:0000313" key="7">
    <source>
        <dbReference type="EMBL" id="TLF35641.1"/>
    </source>
</evidence>
<dbReference type="Pfam" id="PF00359">
    <property type="entry name" value="PTS_EIIA_2"/>
    <property type="match status" value="1"/>
</dbReference>
<dbReference type="AlphaFoldDB" id="A0A5R8LGC2"/>
<reference evidence="7 8" key="1">
    <citation type="submission" date="2019-05" db="EMBL/GenBank/DDBJ databases">
        <title>Genome-based reclassification of Lactobacillus casei as Lactobacillus casei subsp. casei. subsp.nov., description of Lactobacillus casei subsp. zeae subsp. nov., and emended description of Lactobacillus casei.</title>
        <authorList>
            <person name="Huang C.-H."/>
        </authorList>
    </citation>
    <scope>NUCLEOTIDE SEQUENCE [LARGE SCALE GENOMIC DNA]</scope>
    <source>
        <strain evidence="7 8">CRBIP24.44</strain>
    </source>
</reference>
<evidence type="ECO:0000256" key="3">
    <source>
        <dbReference type="ARBA" id="ARBA00023015"/>
    </source>
</evidence>
<accession>A0A5R8LGC2</accession>
<evidence type="ECO:0000256" key="4">
    <source>
        <dbReference type="ARBA" id="ARBA00023163"/>
    </source>
</evidence>
<dbReference type="Gene3D" id="3.40.930.10">
    <property type="entry name" value="Mannitol-specific EII, Chain A"/>
    <property type="match status" value="1"/>
</dbReference>
<name>A0A5R8LGC2_LACZE</name>
<dbReference type="SUPFAM" id="SSF46785">
    <property type="entry name" value="Winged helix' DNA-binding domain"/>
    <property type="match status" value="1"/>
</dbReference>
<evidence type="ECO:0000259" key="5">
    <source>
        <dbReference type="PROSITE" id="PS51094"/>
    </source>
</evidence>
<dbReference type="InterPro" id="IPR013196">
    <property type="entry name" value="HTH_11"/>
</dbReference>
<dbReference type="GO" id="GO:0009401">
    <property type="term" value="P:phosphoenolpyruvate-dependent sugar phosphotransferase system"/>
    <property type="evidence" value="ECO:0007669"/>
    <property type="project" value="InterPro"/>
</dbReference>
<dbReference type="RefSeq" id="WP_138132161.1">
    <property type="nucleotide sequence ID" value="NZ_VBWO01000030.1"/>
</dbReference>
<dbReference type="EMBL" id="VBWO01000030">
    <property type="protein sequence ID" value="TLF35641.1"/>
    <property type="molecule type" value="Genomic_DNA"/>
</dbReference>
<keyword evidence="2" id="KW-0677">Repeat</keyword>
<dbReference type="PROSITE" id="PS51372">
    <property type="entry name" value="PRD_2"/>
    <property type="match status" value="1"/>
</dbReference>
<dbReference type="PROSITE" id="PS51094">
    <property type="entry name" value="PTS_EIIA_TYPE_2"/>
    <property type="match status" value="1"/>
</dbReference>
<dbReference type="InterPro" id="IPR036634">
    <property type="entry name" value="PRD_sf"/>
</dbReference>
<dbReference type="InterPro" id="IPR036388">
    <property type="entry name" value="WH-like_DNA-bd_sf"/>
</dbReference>
<dbReference type="InterPro" id="IPR050661">
    <property type="entry name" value="BglG_antiterminators"/>
</dbReference>
<proteinExistence type="predicted"/>
<dbReference type="Proteomes" id="UP000309885">
    <property type="component" value="Unassembled WGS sequence"/>
</dbReference>
<sequence>MREHMIIQALQANGAMSAAALAETIGVSRRTLQNDLRLLNRDATGFQICFQRGRGYQLQVTDSQLLADYLAAMKQQALPQMPAKRIPELLRLLLTTTQYLTVATLAETQQISPKQLQRDLRELDKLLLGTPLTLERKAHYGVRVCCHWQSRVLALQQYGLPPRHSALTQQVQPLGLDPPVTAQFASEIGWSLAVTGQQPQPAPDDAPFADVVTDIRLGTEAWKFLTVRFAAKRKQLTTRLDHDRLKAKLQAYFTALDERHATNFATHPEFLSLMYFHVLALIGRLQEHQSLAGLNLEPLARDYPIAFNWAVQFAQWLSQEYQIDVPKTEIGYLTTHLLVPLEQAHEKWSRGGYRIAVVCGTGGGIATLLCLRLRRIFPEAMIQTFGLNELTAIHELSPDLLFTVTALNESFDCPVIRIDEVASDLDFAHLRHELSVASRHNATASLADLLVPSLFFQQSTPTDYRGLLTTVTAIMAEYCGQADYAASVLQREDFLPTIYDNGIAIPHPLSFNAKKNAVAVILLPNSATNTVRPVQLVWLIALKQDQLPLHRTLTMQLAALMQKPDVINKLTQQTEFSSFHQILRTALEGAETTWIYN</sequence>
<dbReference type="CDD" id="cd05568">
    <property type="entry name" value="PTS_IIB_bgl_like"/>
    <property type="match status" value="1"/>
</dbReference>
<dbReference type="PANTHER" id="PTHR30185:SF18">
    <property type="entry name" value="TRANSCRIPTIONAL REGULATOR MTLR"/>
    <property type="match status" value="1"/>
</dbReference>
<organism evidence="7 8">
    <name type="scientific">Lacticaseibacillus zeae</name>
    <name type="common">Lactobacillus zeae</name>
    <dbReference type="NCBI Taxonomy" id="57037"/>
    <lineage>
        <taxon>Bacteria</taxon>
        <taxon>Bacillati</taxon>
        <taxon>Bacillota</taxon>
        <taxon>Bacilli</taxon>
        <taxon>Lactobacillales</taxon>
        <taxon>Lactobacillaceae</taxon>
        <taxon>Lacticaseibacillus</taxon>
    </lineage>
</organism>
<dbReference type="GO" id="GO:0008982">
    <property type="term" value="F:protein-N(PI)-phosphohistidine-sugar phosphotransferase activity"/>
    <property type="evidence" value="ECO:0007669"/>
    <property type="project" value="InterPro"/>
</dbReference>
<keyword evidence="3" id="KW-0805">Transcription regulation</keyword>
<dbReference type="SUPFAM" id="SSF52794">
    <property type="entry name" value="PTS system IIB component-like"/>
    <property type="match status" value="1"/>
</dbReference>
<keyword evidence="1" id="KW-0808">Transferase</keyword>
<evidence type="ECO:0000256" key="1">
    <source>
        <dbReference type="ARBA" id="ARBA00022679"/>
    </source>
</evidence>
<dbReference type="Gene3D" id="1.10.10.10">
    <property type="entry name" value="Winged helix-like DNA-binding domain superfamily/Winged helix DNA-binding domain"/>
    <property type="match status" value="1"/>
</dbReference>
<dbReference type="GO" id="GO:0006355">
    <property type="term" value="P:regulation of DNA-templated transcription"/>
    <property type="evidence" value="ECO:0007669"/>
    <property type="project" value="InterPro"/>
</dbReference>
<dbReference type="Pfam" id="PF00874">
    <property type="entry name" value="PRD"/>
    <property type="match status" value="1"/>
</dbReference>
<evidence type="ECO:0000313" key="8">
    <source>
        <dbReference type="Proteomes" id="UP000309885"/>
    </source>
</evidence>
<dbReference type="InterPro" id="IPR011608">
    <property type="entry name" value="PRD"/>
</dbReference>
<dbReference type="InterPro" id="IPR016152">
    <property type="entry name" value="PTrfase/Anion_transptr"/>
</dbReference>
<keyword evidence="4" id="KW-0804">Transcription</keyword>
<dbReference type="Pfam" id="PF08279">
    <property type="entry name" value="HTH_11"/>
    <property type="match status" value="1"/>
</dbReference>
<dbReference type="InterPro" id="IPR002178">
    <property type="entry name" value="PTS_EIIA_type-2_dom"/>
</dbReference>
<gene>
    <name evidence="7" type="ORF">FEI15_15460</name>
</gene>
<dbReference type="SUPFAM" id="SSF63520">
    <property type="entry name" value="PTS-regulatory domain, PRD"/>
    <property type="match status" value="1"/>
</dbReference>
<comment type="caution">
    <text evidence="7">The sequence shown here is derived from an EMBL/GenBank/DDBJ whole genome shotgun (WGS) entry which is preliminary data.</text>
</comment>
<protein>
    <submittedName>
        <fullName evidence="7">HTH domain-containing protein</fullName>
    </submittedName>
</protein>
<evidence type="ECO:0000259" key="6">
    <source>
        <dbReference type="PROSITE" id="PS51372"/>
    </source>
</evidence>
<feature type="domain" description="PTS EIIA type-2" evidence="5">
    <location>
        <begin position="447"/>
        <end position="586"/>
    </location>
</feature>
<dbReference type="Gene3D" id="1.10.1790.10">
    <property type="entry name" value="PRD domain"/>
    <property type="match status" value="1"/>
</dbReference>